<dbReference type="AlphaFoldDB" id="A0A0A9EI13"/>
<proteinExistence type="predicted"/>
<evidence type="ECO:0000313" key="1">
    <source>
        <dbReference type="EMBL" id="JAD99721.1"/>
    </source>
</evidence>
<reference evidence="1" key="1">
    <citation type="submission" date="2014-09" db="EMBL/GenBank/DDBJ databases">
        <authorList>
            <person name="Magalhaes I.L.F."/>
            <person name="Oliveira U."/>
            <person name="Santos F.R."/>
            <person name="Vidigal T.H.D.A."/>
            <person name="Brescovit A.D."/>
            <person name="Santos A.J."/>
        </authorList>
    </citation>
    <scope>NUCLEOTIDE SEQUENCE</scope>
    <source>
        <tissue evidence="1">Shoot tissue taken approximately 20 cm above the soil surface</tissue>
    </source>
</reference>
<reference evidence="1" key="2">
    <citation type="journal article" date="2015" name="Data Brief">
        <title>Shoot transcriptome of the giant reed, Arundo donax.</title>
        <authorList>
            <person name="Barrero R.A."/>
            <person name="Guerrero F.D."/>
            <person name="Moolhuijzen P."/>
            <person name="Goolsby J.A."/>
            <person name="Tidwell J."/>
            <person name="Bellgard S.E."/>
            <person name="Bellgard M.I."/>
        </authorList>
    </citation>
    <scope>NUCLEOTIDE SEQUENCE</scope>
    <source>
        <tissue evidence="1">Shoot tissue taken approximately 20 cm above the soil surface</tissue>
    </source>
</reference>
<organism evidence="1">
    <name type="scientific">Arundo donax</name>
    <name type="common">Giant reed</name>
    <name type="synonym">Donax arundinaceus</name>
    <dbReference type="NCBI Taxonomy" id="35708"/>
    <lineage>
        <taxon>Eukaryota</taxon>
        <taxon>Viridiplantae</taxon>
        <taxon>Streptophyta</taxon>
        <taxon>Embryophyta</taxon>
        <taxon>Tracheophyta</taxon>
        <taxon>Spermatophyta</taxon>
        <taxon>Magnoliopsida</taxon>
        <taxon>Liliopsida</taxon>
        <taxon>Poales</taxon>
        <taxon>Poaceae</taxon>
        <taxon>PACMAD clade</taxon>
        <taxon>Arundinoideae</taxon>
        <taxon>Arundineae</taxon>
        <taxon>Arundo</taxon>
    </lineage>
</organism>
<accession>A0A0A9EI13</accession>
<protein>
    <submittedName>
        <fullName evidence="1">Uncharacterized protein</fullName>
    </submittedName>
</protein>
<sequence>MQKRRVDVAQKCSRFRYSFACDQVTLVCSFMLVNDGLGSQLYCG</sequence>
<dbReference type="EMBL" id="GBRH01198174">
    <property type="protein sequence ID" value="JAD99721.1"/>
    <property type="molecule type" value="Transcribed_RNA"/>
</dbReference>
<name>A0A0A9EI13_ARUDO</name>